<dbReference type="RefSeq" id="XP_067757542.1">
    <property type="nucleotide sequence ID" value="XM_067901836.1"/>
</dbReference>
<dbReference type="AlphaFoldDB" id="A0A836IWM5"/>
<keyword evidence="2" id="KW-1185">Reference proteome</keyword>
<accession>A0A836IWM5</accession>
<name>A0A836IWM5_9TRYP</name>
<gene>
    <name evidence="1" type="ORF">JKF63_05883</name>
</gene>
<reference evidence="1 2" key="1">
    <citation type="submission" date="2021-02" db="EMBL/GenBank/DDBJ databases">
        <title>Porcisia hertigi Genome sequencing and assembly.</title>
        <authorList>
            <person name="Almutairi H."/>
            <person name="Gatherer D."/>
        </authorList>
    </citation>
    <scope>NUCLEOTIDE SEQUENCE [LARGE SCALE GENOMIC DNA]</scope>
    <source>
        <strain evidence="1 2">C119</strain>
    </source>
</reference>
<dbReference type="FunFam" id="3.40.50.300:FF:002737">
    <property type="entry name" value="NADH-ubiquinone oxidoreductase complex I subunit, putative"/>
    <property type="match status" value="1"/>
</dbReference>
<dbReference type="Gene3D" id="3.40.50.300">
    <property type="entry name" value="P-loop containing nucleotide triphosphate hydrolases"/>
    <property type="match status" value="1"/>
</dbReference>
<dbReference type="KEGG" id="phet:94291913"/>
<proteinExistence type="predicted"/>
<comment type="caution">
    <text evidence="1">The sequence shown here is derived from an EMBL/GenBank/DDBJ whole genome shotgun (WGS) entry which is preliminary data.</text>
</comment>
<dbReference type="OrthoDB" id="1658288at2759"/>
<organism evidence="1 2">
    <name type="scientific">Porcisia hertigi</name>
    <dbReference type="NCBI Taxonomy" id="2761500"/>
    <lineage>
        <taxon>Eukaryota</taxon>
        <taxon>Discoba</taxon>
        <taxon>Euglenozoa</taxon>
        <taxon>Kinetoplastea</taxon>
        <taxon>Metakinetoplastina</taxon>
        <taxon>Trypanosomatida</taxon>
        <taxon>Trypanosomatidae</taxon>
        <taxon>Leishmaniinae</taxon>
        <taxon>Porcisia</taxon>
    </lineage>
</organism>
<dbReference type="Proteomes" id="UP000674318">
    <property type="component" value="Unassembled WGS sequence"/>
</dbReference>
<dbReference type="InterPro" id="IPR027417">
    <property type="entry name" value="P-loop_NTPase"/>
</dbReference>
<sequence length="556" mass="61475">MRRFVPFVSRSRGRSASTGEVISNSFASTAERASDESHPLLYQVPVLAARTVGREAEVRTLWQNLLNGRHYQVLAGVDGIGKSTIAAEFCDTVRHSHRFSCIQWFNGQHALQSQLQHFFASMKGRRERDALLVVDDVASPEEVLELIPGHPSVYVLMTTSAADVKSSMKMACLCPSALSPQTSREFLAEITFSSDLETVFYNLGYVPLLIRVASLLIRREVCTPSQLGRILTERGVRRDDTLSISAALSVLVDIGIAELEKTYPDARAMLRVISCFHTSDVSDAVVGAIVGDSAGDFAVTASQLGIFSSKWEEGALALHPLIAKVLRGTLDASLMEKAADALLSLWPRRWRGRGSRVAYNLVWHTYTVAQHFAACGAVLTPAILTSMDRSATLLTHFEGRDLCVAAQLWMQVYEQRRSLEKVPSPDSVRILRECGRLLHFLKDLRAEEVLQCAWRDCVVVHGKSSAESALILGCLALYLPATSGNLSLVEEAVAVLEGRLVSVDLVLAREEVHMLWQTIFVLLMCKAQYMTEMQLAIPDDLMRALEKADMEAKKVR</sequence>
<evidence type="ECO:0000313" key="2">
    <source>
        <dbReference type="Proteomes" id="UP000674318"/>
    </source>
</evidence>
<dbReference type="SUPFAM" id="SSF52540">
    <property type="entry name" value="P-loop containing nucleoside triphosphate hydrolases"/>
    <property type="match status" value="1"/>
</dbReference>
<dbReference type="GeneID" id="94291913"/>
<evidence type="ECO:0000313" key="1">
    <source>
        <dbReference type="EMBL" id="KAG5506380.1"/>
    </source>
</evidence>
<dbReference type="EMBL" id="JAFJZO010000020">
    <property type="protein sequence ID" value="KAG5506380.1"/>
    <property type="molecule type" value="Genomic_DNA"/>
</dbReference>
<protein>
    <submittedName>
        <fullName evidence="1">Uncharacterized protein</fullName>
    </submittedName>
</protein>